<feature type="signal peptide" evidence="2">
    <location>
        <begin position="1"/>
        <end position="19"/>
    </location>
</feature>
<evidence type="ECO:0000256" key="1">
    <source>
        <dbReference type="SAM" id="MobiDB-lite"/>
    </source>
</evidence>
<organism evidence="3 4">
    <name type="scientific">Methylocystis echinoides</name>
    <dbReference type="NCBI Taxonomy" id="29468"/>
    <lineage>
        <taxon>Bacteria</taxon>
        <taxon>Pseudomonadati</taxon>
        <taxon>Pseudomonadota</taxon>
        <taxon>Alphaproteobacteria</taxon>
        <taxon>Hyphomicrobiales</taxon>
        <taxon>Methylocystaceae</taxon>
        <taxon>Methylocystis</taxon>
    </lineage>
</organism>
<evidence type="ECO:0000313" key="4">
    <source>
        <dbReference type="Proteomes" id="UP001144323"/>
    </source>
</evidence>
<feature type="region of interest" description="Disordered" evidence="1">
    <location>
        <begin position="17"/>
        <end position="78"/>
    </location>
</feature>
<evidence type="ECO:0000313" key="3">
    <source>
        <dbReference type="EMBL" id="GLI91013.1"/>
    </source>
</evidence>
<feature type="compositionally biased region" description="Basic and acidic residues" evidence="1">
    <location>
        <begin position="34"/>
        <end position="43"/>
    </location>
</feature>
<evidence type="ECO:0000256" key="2">
    <source>
        <dbReference type="SAM" id="SignalP"/>
    </source>
</evidence>
<keyword evidence="2" id="KW-0732">Signal</keyword>
<protein>
    <submittedName>
        <fullName evidence="3">Uncharacterized protein</fullName>
    </submittedName>
</protein>
<feature type="compositionally biased region" description="Pro residues" evidence="1">
    <location>
        <begin position="69"/>
        <end position="78"/>
    </location>
</feature>
<sequence length="78" mass="8115">MRLLLIVAMSLGQMATSHAVEGEKPAVPPQGKESLSEKLDKGKGVIKPPSDIDPGITRPAPDIPNTTPVIPPRAPGAK</sequence>
<name>A0A9W6LPT0_9HYPH</name>
<dbReference type="EMBL" id="BSEC01000001">
    <property type="protein sequence ID" value="GLI91013.1"/>
    <property type="molecule type" value="Genomic_DNA"/>
</dbReference>
<dbReference type="RefSeq" id="WP_281799577.1">
    <property type="nucleotide sequence ID" value="NZ_BSEC01000001.1"/>
</dbReference>
<comment type="caution">
    <text evidence="3">The sequence shown here is derived from an EMBL/GenBank/DDBJ whole genome shotgun (WGS) entry which is preliminary data.</text>
</comment>
<dbReference type="Proteomes" id="UP001144323">
    <property type="component" value="Unassembled WGS sequence"/>
</dbReference>
<keyword evidence="4" id="KW-1185">Reference proteome</keyword>
<dbReference type="AlphaFoldDB" id="A0A9W6LPT0"/>
<gene>
    <name evidence="3" type="ORF">LMG27198_00050</name>
</gene>
<accession>A0A9W6LPT0</accession>
<reference evidence="3" key="1">
    <citation type="journal article" date="2023" name="Int. J. Syst. Evol. Microbiol.">
        <title>Methylocystis iwaonis sp. nov., a type II methane-oxidizing bacterium from surface soil of a rice paddy field in Japan, and emended description of the genus Methylocystis (ex Whittenbury et al. 1970) Bowman et al. 1993.</title>
        <authorList>
            <person name="Kaise H."/>
            <person name="Sawadogo J.B."/>
            <person name="Alam M.S."/>
            <person name="Ueno C."/>
            <person name="Dianou D."/>
            <person name="Shinjo R."/>
            <person name="Asakawa S."/>
        </authorList>
    </citation>
    <scope>NUCLEOTIDE SEQUENCE</scope>
    <source>
        <strain evidence="3">LMG27198</strain>
    </source>
</reference>
<proteinExistence type="predicted"/>
<feature type="chain" id="PRO_5040779588" evidence="2">
    <location>
        <begin position="20"/>
        <end position="78"/>
    </location>
</feature>